<dbReference type="PRINTS" id="PR00344">
    <property type="entry name" value="BCTRLSENSOR"/>
</dbReference>
<dbReference type="Gene3D" id="1.10.287.130">
    <property type="match status" value="1"/>
</dbReference>
<dbReference type="InterPro" id="IPR003661">
    <property type="entry name" value="HisK_dim/P_dom"/>
</dbReference>
<dbReference type="AlphaFoldDB" id="W4V841"/>
<keyword evidence="3" id="KW-0597">Phosphoprotein</keyword>
<accession>W4V841</accession>
<dbReference type="InterPro" id="IPR004358">
    <property type="entry name" value="Sig_transdc_His_kin-like_C"/>
</dbReference>
<evidence type="ECO:0000313" key="11">
    <source>
        <dbReference type="Proteomes" id="UP000019109"/>
    </source>
</evidence>
<dbReference type="STRING" id="1294263.JCM21531_3094"/>
<dbReference type="InterPro" id="IPR005467">
    <property type="entry name" value="His_kinase_dom"/>
</dbReference>
<feature type="domain" description="Histidine kinase" evidence="9">
    <location>
        <begin position="36"/>
        <end position="266"/>
    </location>
</feature>
<keyword evidence="8" id="KW-0902">Two-component regulatory system</keyword>
<dbReference type="SUPFAM" id="SSF47384">
    <property type="entry name" value="Homodimeric domain of signal transducing histidine kinase"/>
    <property type="match status" value="1"/>
</dbReference>
<evidence type="ECO:0000256" key="1">
    <source>
        <dbReference type="ARBA" id="ARBA00000085"/>
    </source>
</evidence>
<name>W4V841_9FIRM</name>
<evidence type="ECO:0000256" key="8">
    <source>
        <dbReference type="ARBA" id="ARBA00023012"/>
    </source>
</evidence>
<dbReference type="PROSITE" id="PS50109">
    <property type="entry name" value="HIS_KIN"/>
    <property type="match status" value="1"/>
</dbReference>
<evidence type="ECO:0000259" key="9">
    <source>
        <dbReference type="PROSITE" id="PS50109"/>
    </source>
</evidence>
<evidence type="ECO:0000256" key="5">
    <source>
        <dbReference type="ARBA" id="ARBA00022741"/>
    </source>
</evidence>
<keyword evidence="11" id="KW-1185">Reference proteome</keyword>
<dbReference type="Pfam" id="PF02518">
    <property type="entry name" value="HATPase_c"/>
    <property type="match status" value="1"/>
</dbReference>
<proteinExistence type="predicted"/>
<dbReference type="CDD" id="cd00082">
    <property type="entry name" value="HisKA"/>
    <property type="match status" value="1"/>
</dbReference>
<dbReference type="Proteomes" id="UP000019109">
    <property type="component" value="Unassembled WGS sequence"/>
</dbReference>
<keyword evidence="7" id="KW-0067">ATP-binding</keyword>
<dbReference type="EMBL" id="BAVR01000040">
    <property type="protein sequence ID" value="GAE89555.1"/>
    <property type="molecule type" value="Genomic_DNA"/>
</dbReference>
<dbReference type="PANTHER" id="PTHR43065">
    <property type="entry name" value="SENSOR HISTIDINE KINASE"/>
    <property type="match status" value="1"/>
</dbReference>
<dbReference type="SUPFAM" id="SSF55874">
    <property type="entry name" value="ATPase domain of HSP90 chaperone/DNA topoisomerase II/histidine kinase"/>
    <property type="match status" value="1"/>
</dbReference>
<evidence type="ECO:0000256" key="3">
    <source>
        <dbReference type="ARBA" id="ARBA00022553"/>
    </source>
</evidence>
<keyword evidence="5" id="KW-0547">Nucleotide-binding</keyword>
<evidence type="ECO:0000313" key="10">
    <source>
        <dbReference type="EMBL" id="GAE89555.1"/>
    </source>
</evidence>
<comment type="caution">
    <text evidence="10">The sequence shown here is derived from an EMBL/GenBank/DDBJ whole genome shotgun (WGS) entry which is preliminary data.</text>
</comment>
<evidence type="ECO:0000256" key="7">
    <source>
        <dbReference type="ARBA" id="ARBA00022840"/>
    </source>
</evidence>
<dbReference type="InterPro" id="IPR036097">
    <property type="entry name" value="HisK_dim/P_sf"/>
</dbReference>
<dbReference type="EC" id="2.7.13.3" evidence="2"/>
<keyword evidence="4" id="KW-0808">Transferase</keyword>
<reference evidence="10" key="1">
    <citation type="journal article" date="2014" name="Genome Announc.">
        <title>Draft Genome Sequence of Clostridium straminisolvens Strain JCM 21531T, Isolated from a Cellulose-Degrading Bacterial Community.</title>
        <authorList>
            <person name="Yuki M."/>
            <person name="Oshima K."/>
            <person name="Suda W."/>
            <person name="Sakamoto M."/>
            <person name="Kitamura K."/>
            <person name="Iida T."/>
            <person name="Hattori M."/>
            <person name="Ohkuma M."/>
        </authorList>
    </citation>
    <scope>NUCLEOTIDE SEQUENCE [LARGE SCALE GENOMIC DNA]</scope>
    <source>
        <strain evidence="10">JCM 21531</strain>
    </source>
</reference>
<evidence type="ECO:0000256" key="6">
    <source>
        <dbReference type="ARBA" id="ARBA00022777"/>
    </source>
</evidence>
<evidence type="ECO:0000256" key="2">
    <source>
        <dbReference type="ARBA" id="ARBA00012438"/>
    </source>
</evidence>
<dbReference type="GO" id="GO:0005524">
    <property type="term" value="F:ATP binding"/>
    <property type="evidence" value="ECO:0007669"/>
    <property type="project" value="UniProtKB-KW"/>
</dbReference>
<dbReference type="InterPro" id="IPR003594">
    <property type="entry name" value="HATPase_dom"/>
</dbReference>
<protein>
    <recommendedName>
        <fullName evidence="2">histidine kinase</fullName>
        <ecNumber evidence="2">2.7.13.3</ecNumber>
    </recommendedName>
</protein>
<comment type="catalytic activity">
    <reaction evidence="1">
        <text>ATP + protein L-histidine = ADP + protein N-phospho-L-histidine.</text>
        <dbReference type="EC" id="2.7.13.3"/>
    </reaction>
</comment>
<dbReference type="Gene3D" id="3.30.565.10">
    <property type="entry name" value="Histidine kinase-like ATPase, C-terminal domain"/>
    <property type="match status" value="1"/>
</dbReference>
<keyword evidence="6" id="KW-0418">Kinase</keyword>
<evidence type="ECO:0000256" key="4">
    <source>
        <dbReference type="ARBA" id="ARBA00022679"/>
    </source>
</evidence>
<dbReference type="GO" id="GO:0000155">
    <property type="term" value="F:phosphorelay sensor kinase activity"/>
    <property type="evidence" value="ECO:0007669"/>
    <property type="project" value="InterPro"/>
</dbReference>
<dbReference type="InterPro" id="IPR036890">
    <property type="entry name" value="HATPase_C_sf"/>
</dbReference>
<organism evidence="10 11">
    <name type="scientific">Acetivibrio straminisolvens JCM 21531</name>
    <dbReference type="NCBI Taxonomy" id="1294263"/>
    <lineage>
        <taxon>Bacteria</taxon>
        <taxon>Bacillati</taxon>
        <taxon>Bacillota</taxon>
        <taxon>Clostridia</taxon>
        <taxon>Eubacteriales</taxon>
        <taxon>Oscillospiraceae</taxon>
        <taxon>Acetivibrio</taxon>
    </lineage>
</organism>
<dbReference type="SMART" id="SM00387">
    <property type="entry name" value="HATPase_c"/>
    <property type="match status" value="1"/>
</dbReference>
<dbReference type="PANTHER" id="PTHR43065:SF46">
    <property type="entry name" value="C4-DICARBOXYLATE TRANSPORT SENSOR PROTEIN DCTB"/>
    <property type="match status" value="1"/>
</dbReference>
<gene>
    <name evidence="10" type="ORF">JCM21531_3094</name>
</gene>
<sequence>MATAFYNRYLNRSYSERHSIALERERLASLGQLIGGIAHNFKTPIMSIAGGLEALKDLIDEYDISIGDPEVTREDHYEIAAEMKDWIGKIKPYCGYMSDIISTVKGQAGEINESSDASFTVGELLKRVDILMNHELKKFSCELRVEVKVDEDTPIKGEINNLVQVMNNLISNSIEAYNGKEGKIDLLISKNGQELEIVVKDYGSGIPENVKKKLLKEMITTKGKNGTGLGLYMSHSTIKGKFGGTMKIKSEEGKGTEIYILIPFTAKA</sequence>